<organism evidence="2 3">
    <name type="scientific">Aeromicrobium fastidiosum</name>
    <dbReference type="NCBI Taxonomy" id="52699"/>
    <lineage>
        <taxon>Bacteria</taxon>
        <taxon>Bacillati</taxon>
        <taxon>Actinomycetota</taxon>
        <taxon>Actinomycetes</taxon>
        <taxon>Propionibacteriales</taxon>
        <taxon>Nocardioidaceae</taxon>
        <taxon>Aeromicrobium</taxon>
    </lineage>
</organism>
<gene>
    <name evidence="2" type="ORF">ESP62_006105</name>
</gene>
<feature type="transmembrane region" description="Helical" evidence="1">
    <location>
        <begin position="48"/>
        <end position="73"/>
    </location>
</feature>
<name>A0A641ASU0_9ACTN</name>
<evidence type="ECO:0000313" key="3">
    <source>
        <dbReference type="Proteomes" id="UP001515100"/>
    </source>
</evidence>
<evidence type="ECO:0000256" key="1">
    <source>
        <dbReference type="SAM" id="Phobius"/>
    </source>
</evidence>
<comment type="caution">
    <text evidence="2">The sequence shown here is derived from an EMBL/GenBank/DDBJ whole genome shotgun (WGS) entry which is preliminary data.</text>
</comment>
<keyword evidence="1" id="KW-0472">Membrane</keyword>
<dbReference type="RefSeq" id="WP_129181486.1">
    <property type="nucleotide sequence ID" value="NZ_JAGIOG010000001.1"/>
</dbReference>
<protein>
    <submittedName>
        <fullName evidence="2">Phage holin family protein</fullName>
    </submittedName>
</protein>
<dbReference type="EMBL" id="SDPP02000001">
    <property type="protein sequence ID" value="KAA1380732.1"/>
    <property type="molecule type" value="Genomic_DNA"/>
</dbReference>
<dbReference type="Pfam" id="PF07332">
    <property type="entry name" value="Phage_holin_3_6"/>
    <property type="match status" value="1"/>
</dbReference>
<keyword evidence="1" id="KW-1133">Transmembrane helix</keyword>
<accession>A0A641ASU0</accession>
<evidence type="ECO:0000313" key="2">
    <source>
        <dbReference type="EMBL" id="KAA1380732.1"/>
    </source>
</evidence>
<sequence length="141" mass="14896">MSTHDEPTIGRLIGDASRDLTLLLQSVVKLAKSELSVSVKAGGIGAGMILVSAFFGLLIIVMLSISAAYFIVMAGLDPAWAFLIVAGFYLLLVALLIVVGIKLLKKVRVPAKTIAAAKDIPQALKGQHSQDPVPTLPGHRR</sequence>
<dbReference type="InterPro" id="IPR009937">
    <property type="entry name" value="Phage_holin_3_6"/>
</dbReference>
<feature type="transmembrane region" description="Helical" evidence="1">
    <location>
        <begin position="79"/>
        <end position="104"/>
    </location>
</feature>
<keyword evidence="3" id="KW-1185">Reference proteome</keyword>
<dbReference type="OrthoDB" id="3826923at2"/>
<dbReference type="Proteomes" id="UP001515100">
    <property type="component" value="Unassembled WGS sequence"/>
</dbReference>
<dbReference type="AlphaFoldDB" id="A0A641ASU0"/>
<reference evidence="2" key="1">
    <citation type="submission" date="2019-09" db="EMBL/GenBank/DDBJ databases">
        <authorList>
            <person name="Li J."/>
        </authorList>
    </citation>
    <scope>NUCLEOTIDE SEQUENCE [LARGE SCALE GENOMIC DNA]</scope>
    <source>
        <strain evidence="2">NRBC 14897</strain>
    </source>
</reference>
<keyword evidence="1" id="KW-0812">Transmembrane</keyword>
<proteinExistence type="predicted"/>